<feature type="signal peptide" evidence="1">
    <location>
        <begin position="1"/>
        <end position="18"/>
    </location>
</feature>
<evidence type="ECO:0000313" key="3">
    <source>
        <dbReference type="Proteomes" id="UP000324996"/>
    </source>
</evidence>
<dbReference type="EMBL" id="BKCN01000002">
    <property type="protein sequence ID" value="GER02989.1"/>
    <property type="molecule type" value="Genomic_DNA"/>
</dbReference>
<reference evidence="2 3" key="1">
    <citation type="submission" date="2019-09" db="EMBL/GenBank/DDBJ databases">
        <title>NBRP : Genome information of microbial organism related human and environment.</title>
        <authorList>
            <person name="Hattori M."/>
            <person name="Oshima K."/>
            <person name="Inaba H."/>
            <person name="Suda W."/>
            <person name="Sakamoto M."/>
            <person name="Iino T."/>
            <person name="Kitahara M."/>
            <person name="Oshida Y."/>
            <person name="Iida T."/>
            <person name="Kudo T."/>
            <person name="Itoh T."/>
            <person name="Ohkuma M."/>
        </authorList>
    </citation>
    <scope>NUCLEOTIDE SEQUENCE [LARGE SCALE GENOMIC DNA]</scope>
    <source>
        <strain evidence="2 3">Q-1</strain>
    </source>
</reference>
<accession>A0A5A7N7D5</accession>
<sequence>MKLARTIWLVLSSCKSLATRGVAALETVESVVTMIDREKVVTASIDVARIPSTRSTASAPKVAPIFWGIMGPKGTETKAVNTPSRA</sequence>
<dbReference type="AlphaFoldDB" id="A0A5A7N7D5"/>
<keyword evidence="3" id="KW-1185">Reference proteome</keyword>
<evidence type="ECO:0008006" key="4">
    <source>
        <dbReference type="Google" id="ProtNLM"/>
    </source>
</evidence>
<evidence type="ECO:0000256" key="1">
    <source>
        <dbReference type="SAM" id="SignalP"/>
    </source>
</evidence>
<protein>
    <recommendedName>
        <fullName evidence="4">Secreted protein</fullName>
    </recommendedName>
</protein>
<dbReference type="Proteomes" id="UP000324996">
    <property type="component" value="Unassembled WGS sequence"/>
</dbReference>
<comment type="caution">
    <text evidence="2">The sequence shown here is derived from an EMBL/GenBank/DDBJ whole genome shotgun (WGS) entry which is preliminary data.</text>
</comment>
<name>A0A5A7N7D5_9PROT</name>
<feature type="chain" id="PRO_5022871155" description="Secreted protein" evidence="1">
    <location>
        <begin position="19"/>
        <end position="86"/>
    </location>
</feature>
<organism evidence="2 3">
    <name type="scientific">Iodidimonas nitroreducens</name>
    <dbReference type="NCBI Taxonomy" id="1236968"/>
    <lineage>
        <taxon>Bacteria</taxon>
        <taxon>Pseudomonadati</taxon>
        <taxon>Pseudomonadota</taxon>
        <taxon>Alphaproteobacteria</taxon>
        <taxon>Iodidimonadales</taxon>
        <taxon>Iodidimonadaceae</taxon>
        <taxon>Iodidimonas</taxon>
    </lineage>
</organism>
<gene>
    <name evidence="2" type="ORF">JCM17846_06710</name>
</gene>
<evidence type="ECO:0000313" key="2">
    <source>
        <dbReference type="EMBL" id="GER02989.1"/>
    </source>
</evidence>
<proteinExistence type="predicted"/>
<keyword evidence="1" id="KW-0732">Signal</keyword>